<dbReference type="EMBL" id="WHVB01000003">
    <property type="protein sequence ID" value="KAF8485347.1"/>
    <property type="molecule type" value="Genomic_DNA"/>
</dbReference>
<dbReference type="Gene3D" id="3.10.20.90">
    <property type="entry name" value="Phosphatidylinositol 3-kinase Catalytic Subunit, Chain A, domain 1"/>
    <property type="match status" value="1"/>
</dbReference>
<protein>
    <submittedName>
        <fullName evidence="3">Bola-like protein</fullName>
    </submittedName>
</protein>
<dbReference type="InterPro" id="IPR002634">
    <property type="entry name" value="BolA"/>
</dbReference>
<organism evidence="3 4">
    <name type="scientific">Russula ochroleuca</name>
    <dbReference type="NCBI Taxonomy" id="152965"/>
    <lineage>
        <taxon>Eukaryota</taxon>
        <taxon>Fungi</taxon>
        <taxon>Dikarya</taxon>
        <taxon>Basidiomycota</taxon>
        <taxon>Agaricomycotina</taxon>
        <taxon>Agaricomycetes</taxon>
        <taxon>Russulales</taxon>
        <taxon>Russulaceae</taxon>
        <taxon>Russula</taxon>
    </lineage>
</organism>
<dbReference type="PANTHER" id="PTHR46188:SF1">
    <property type="entry name" value="BOLA-LIKE PROTEIN 3"/>
    <property type="match status" value="1"/>
</dbReference>
<sequence>MFSTAIRRVTPSLRQQLRPRIATAAAAHTQAAASAAGAATVASAPSKLDEGEQAIYDKLSERFQPSELLVQDVSGGCGTFYAITIASKAFKGIPVVKQHRLVNEVLKKEIEGIHGLQVKTVPL</sequence>
<dbReference type="Pfam" id="PF01722">
    <property type="entry name" value="BolA"/>
    <property type="match status" value="1"/>
</dbReference>
<evidence type="ECO:0000313" key="3">
    <source>
        <dbReference type="EMBL" id="KAF8485347.1"/>
    </source>
</evidence>
<dbReference type="SUPFAM" id="SSF82657">
    <property type="entry name" value="BolA-like"/>
    <property type="match status" value="1"/>
</dbReference>
<evidence type="ECO:0000256" key="1">
    <source>
        <dbReference type="ARBA" id="ARBA00005578"/>
    </source>
</evidence>
<name>A0A9P5N3I6_9AGAM</name>
<proteinExistence type="inferred from homology"/>
<comment type="similarity">
    <text evidence="1 2">Belongs to the BolA/IbaG family.</text>
</comment>
<dbReference type="InterPro" id="IPR052275">
    <property type="entry name" value="Mt_Fe-S_assembly_factor"/>
</dbReference>
<keyword evidence="4" id="KW-1185">Reference proteome</keyword>
<dbReference type="OrthoDB" id="203381at2759"/>
<dbReference type="Proteomes" id="UP000759537">
    <property type="component" value="Unassembled WGS sequence"/>
</dbReference>
<reference evidence="3" key="2">
    <citation type="journal article" date="2020" name="Nat. Commun.">
        <title>Large-scale genome sequencing of mycorrhizal fungi provides insights into the early evolution of symbiotic traits.</title>
        <authorList>
            <person name="Miyauchi S."/>
            <person name="Kiss E."/>
            <person name="Kuo A."/>
            <person name="Drula E."/>
            <person name="Kohler A."/>
            <person name="Sanchez-Garcia M."/>
            <person name="Morin E."/>
            <person name="Andreopoulos B."/>
            <person name="Barry K.W."/>
            <person name="Bonito G."/>
            <person name="Buee M."/>
            <person name="Carver A."/>
            <person name="Chen C."/>
            <person name="Cichocki N."/>
            <person name="Clum A."/>
            <person name="Culley D."/>
            <person name="Crous P.W."/>
            <person name="Fauchery L."/>
            <person name="Girlanda M."/>
            <person name="Hayes R.D."/>
            <person name="Keri Z."/>
            <person name="LaButti K."/>
            <person name="Lipzen A."/>
            <person name="Lombard V."/>
            <person name="Magnuson J."/>
            <person name="Maillard F."/>
            <person name="Murat C."/>
            <person name="Nolan M."/>
            <person name="Ohm R.A."/>
            <person name="Pangilinan J."/>
            <person name="Pereira M.F."/>
            <person name="Perotto S."/>
            <person name="Peter M."/>
            <person name="Pfister S."/>
            <person name="Riley R."/>
            <person name="Sitrit Y."/>
            <person name="Stielow J.B."/>
            <person name="Szollosi G."/>
            <person name="Zifcakova L."/>
            <person name="Stursova M."/>
            <person name="Spatafora J.W."/>
            <person name="Tedersoo L."/>
            <person name="Vaario L.M."/>
            <person name="Yamada A."/>
            <person name="Yan M."/>
            <person name="Wang P."/>
            <person name="Xu J."/>
            <person name="Bruns T."/>
            <person name="Baldrian P."/>
            <person name="Vilgalys R."/>
            <person name="Dunand C."/>
            <person name="Henrissat B."/>
            <person name="Grigoriev I.V."/>
            <person name="Hibbett D."/>
            <person name="Nagy L.G."/>
            <person name="Martin F.M."/>
        </authorList>
    </citation>
    <scope>NUCLEOTIDE SEQUENCE</scope>
    <source>
        <strain evidence="3">Prilba</strain>
    </source>
</reference>
<evidence type="ECO:0000256" key="2">
    <source>
        <dbReference type="RuleBase" id="RU003860"/>
    </source>
</evidence>
<dbReference type="PANTHER" id="PTHR46188">
    <property type="entry name" value="BOLA-LIKE PROTEIN 3"/>
    <property type="match status" value="1"/>
</dbReference>
<dbReference type="GO" id="GO:0005759">
    <property type="term" value="C:mitochondrial matrix"/>
    <property type="evidence" value="ECO:0007669"/>
    <property type="project" value="TreeGrafter"/>
</dbReference>
<comment type="caution">
    <text evidence="3">The sequence shown here is derived from an EMBL/GenBank/DDBJ whole genome shotgun (WGS) entry which is preliminary data.</text>
</comment>
<dbReference type="AlphaFoldDB" id="A0A9P5N3I6"/>
<evidence type="ECO:0000313" key="4">
    <source>
        <dbReference type="Proteomes" id="UP000759537"/>
    </source>
</evidence>
<reference evidence="3" key="1">
    <citation type="submission" date="2019-10" db="EMBL/GenBank/DDBJ databases">
        <authorList>
            <consortium name="DOE Joint Genome Institute"/>
            <person name="Kuo A."/>
            <person name="Miyauchi S."/>
            <person name="Kiss E."/>
            <person name="Drula E."/>
            <person name="Kohler A."/>
            <person name="Sanchez-Garcia M."/>
            <person name="Andreopoulos B."/>
            <person name="Barry K.W."/>
            <person name="Bonito G."/>
            <person name="Buee M."/>
            <person name="Carver A."/>
            <person name="Chen C."/>
            <person name="Cichocki N."/>
            <person name="Clum A."/>
            <person name="Culley D."/>
            <person name="Crous P.W."/>
            <person name="Fauchery L."/>
            <person name="Girlanda M."/>
            <person name="Hayes R."/>
            <person name="Keri Z."/>
            <person name="LaButti K."/>
            <person name="Lipzen A."/>
            <person name="Lombard V."/>
            <person name="Magnuson J."/>
            <person name="Maillard F."/>
            <person name="Morin E."/>
            <person name="Murat C."/>
            <person name="Nolan M."/>
            <person name="Ohm R."/>
            <person name="Pangilinan J."/>
            <person name="Pereira M."/>
            <person name="Perotto S."/>
            <person name="Peter M."/>
            <person name="Riley R."/>
            <person name="Sitrit Y."/>
            <person name="Stielow B."/>
            <person name="Szollosi G."/>
            <person name="Zifcakova L."/>
            <person name="Stursova M."/>
            <person name="Spatafora J.W."/>
            <person name="Tedersoo L."/>
            <person name="Vaario L.-M."/>
            <person name="Yamada A."/>
            <person name="Yan M."/>
            <person name="Wang P."/>
            <person name="Xu J."/>
            <person name="Bruns T."/>
            <person name="Baldrian P."/>
            <person name="Vilgalys R."/>
            <person name="Henrissat B."/>
            <person name="Grigoriev I.V."/>
            <person name="Hibbett D."/>
            <person name="Nagy L.G."/>
            <person name="Martin F.M."/>
        </authorList>
    </citation>
    <scope>NUCLEOTIDE SEQUENCE</scope>
    <source>
        <strain evidence="3">Prilba</strain>
    </source>
</reference>
<dbReference type="InterPro" id="IPR036065">
    <property type="entry name" value="BolA-like_sf"/>
</dbReference>
<accession>A0A9P5N3I6</accession>
<gene>
    <name evidence="3" type="ORF">DFH94DRAFT_689706</name>
</gene>